<comment type="similarity">
    <text evidence="1">Belongs to the short-chain dehydrogenases/reductases (SDR) family.</text>
</comment>
<dbReference type="Pfam" id="PF13561">
    <property type="entry name" value="adh_short_C2"/>
    <property type="match status" value="1"/>
</dbReference>
<dbReference type="Proteomes" id="UP001464387">
    <property type="component" value="Unassembled WGS sequence"/>
</dbReference>
<evidence type="ECO:0000313" key="5">
    <source>
        <dbReference type="Proteomes" id="UP001464387"/>
    </source>
</evidence>
<dbReference type="Gene3D" id="3.40.50.720">
    <property type="entry name" value="NAD(P)-binding Rossmann-like Domain"/>
    <property type="match status" value="1"/>
</dbReference>
<evidence type="ECO:0000313" key="4">
    <source>
        <dbReference type="EMBL" id="MER8933852.1"/>
    </source>
</evidence>
<dbReference type="SMART" id="SM00822">
    <property type="entry name" value="PKS_KR"/>
    <property type="match status" value="1"/>
</dbReference>
<dbReference type="InterPro" id="IPR036291">
    <property type="entry name" value="NAD(P)-bd_dom_sf"/>
</dbReference>
<dbReference type="InterPro" id="IPR020904">
    <property type="entry name" value="Sc_DH/Rdtase_CS"/>
</dbReference>
<accession>A0ABV1YFF7</accession>
<dbReference type="InterPro" id="IPR002347">
    <property type="entry name" value="SDR_fam"/>
</dbReference>
<dbReference type="CDD" id="cd05233">
    <property type="entry name" value="SDR_c"/>
    <property type="match status" value="1"/>
</dbReference>
<name>A0ABV1YFF7_9HYPH</name>
<proteinExistence type="inferred from homology"/>
<dbReference type="SUPFAM" id="SSF51735">
    <property type="entry name" value="NAD(P)-binding Rossmann-fold domains"/>
    <property type="match status" value="1"/>
</dbReference>
<keyword evidence="5" id="KW-1185">Reference proteome</keyword>
<dbReference type="PRINTS" id="PR00081">
    <property type="entry name" value="GDHRDH"/>
</dbReference>
<evidence type="ECO:0000256" key="1">
    <source>
        <dbReference type="ARBA" id="ARBA00006484"/>
    </source>
</evidence>
<organism evidence="4 5">
    <name type="scientific">Mesorhizobium opportunistum</name>
    <dbReference type="NCBI Taxonomy" id="593909"/>
    <lineage>
        <taxon>Bacteria</taxon>
        <taxon>Pseudomonadati</taxon>
        <taxon>Pseudomonadota</taxon>
        <taxon>Alphaproteobacteria</taxon>
        <taxon>Hyphomicrobiales</taxon>
        <taxon>Phyllobacteriaceae</taxon>
        <taxon>Mesorhizobium</taxon>
    </lineage>
</organism>
<feature type="domain" description="Ketoreductase" evidence="3">
    <location>
        <begin position="16"/>
        <end position="195"/>
    </location>
</feature>
<dbReference type="PANTHER" id="PTHR43639">
    <property type="entry name" value="OXIDOREDUCTASE, SHORT-CHAIN DEHYDROGENASE/REDUCTASE FAMILY (AFU_ORTHOLOGUE AFUA_5G02870)"/>
    <property type="match status" value="1"/>
</dbReference>
<keyword evidence="2" id="KW-0560">Oxidoreductase</keyword>
<evidence type="ECO:0000256" key="2">
    <source>
        <dbReference type="ARBA" id="ARBA00023002"/>
    </source>
</evidence>
<comment type="caution">
    <text evidence="4">The sequence shown here is derived from an EMBL/GenBank/DDBJ whole genome shotgun (WGS) entry which is preliminary data.</text>
</comment>
<dbReference type="PRINTS" id="PR00080">
    <property type="entry name" value="SDRFAMILY"/>
</dbReference>
<sequence length="258" mass="27740">MSSALPFATYPSLADRVVLITGGASGIGADTVRAFAANGARVAFLDLQQKAGDDLARELAAAPHAPLFLRCDVTDIPALQAAIGTVRDRLGSVAVLVNNAADDNRHPVADVTQEYWDHAQDVNLRHHFFAAQAVHPHMKELGFGSIVNFSSIAWRFGAAEMAPYATAKAAVVGLTFALARAFGPDNIRVNAIEPGAVITDRQRQLWFKTEASIDQVVQRQMIRRVLLGAEVARAVLFLAADDSRMITKQSITVDAGLR</sequence>
<dbReference type="RefSeq" id="WP_287270973.1">
    <property type="nucleotide sequence ID" value="NZ_JAMYMY010000018.1"/>
</dbReference>
<dbReference type="PANTHER" id="PTHR43639:SF1">
    <property type="entry name" value="SHORT-CHAIN DEHYDROGENASE_REDUCTASE FAMILY PROTEIN"/>
    <property type="match status" value="1"/>
</dbReference>
<dbReference type="InterPro" id="IPR057326">
    <property type="entry name" value="KR_dom"/>
</dbReference>
<gene>
    <name evidence="4" type="ORF">NKI33_12860</name>
</gene>
<protein>
    <submittedName>
        <fullName evidence="4">SDR family oxidoreductase</fullName>
    </submittedName>
</protein>
<dbReference type="EMBL" id="JAMYPJ010000015">
    <property type="protein sequence ID" value="MER8933852.1"/>
    <property type="molecule type" value="Genomic_DNA"/>
</dbReference>
<evidence type="ECO:0000259" key="3">
    <source>
        <dbReference type="SMART" id="SM00822"/>
    </source>
</evidence>
<reference evidence="4 5" key="1">
    <citation type="journal article" date="2024" name="Proc. Natl. Acad. Sci. U.S.A.">
        <title>The evolutionary genomics of adaptation to stress in wild rhizobium bacteria.</title>
        <authorList>
            <person name="Kehlet-Delgado H."/>
            <person name="Montoya A.P."/>
            <person name="Jensen K.T."/>
            <person name="Wendlandt C.E."/>
            <person name="Dexheimer C."/>
            <person name="Roberts M."/>
            <person name="Torres Martinez L."/>
            <person name="Friesen M.L."/>
            <person name="Griffitts J.S."/>
            <person name="Porter S.S."/>
        </authorList>
    </citation>
    <scope>NUCLEOTIDE SEQUENCE [LARGE SCALE GENOMIC DNA]</scope>
    <source>
        <strain evidence="4 5">M0729</strain>
    </source>
</reference>
<dbReference type="PROSITE" id="PS00061">
    <property type="entry name" value="ADH_SHORT"/>
    <property type="match status" value="1"/>
</dbReference>